<dbReference type="Proteomes" id="UP000745764">
    <property type="component" value="Unassembled WGS sequence"/>
</dbReference>
<dbReference type="AlphaFoldDB" id="A0A9N8KLX5"/>
<keyword evidence="2" id="KW-1185">Reference proteome</keyword>
<proteinExistence type="predicted"/>
<reference evidence="1" key="1">
    <citation type="submission" date="2020-06" db="EMBL/GenBank/DDBJ databases">
        <authorList>
            <person name="Onetto C."/>
        </authorList>
    </citation>
    <scope>NUCLEOTIDE SEQUENCE</scope>
</reference>
<organism evidence="1 2">
    <name type="scientific">Aureobasidium uvarum</name>
    <dbReference type="NCBI Taxonomy" id="2773716"/>
    <lineage>
        <taxon>Eukaryota</taxon>
        <taxon>Fungi</taxon>
        <taxon>Dikarya</taxon>
        <taxon>Ascomycota</taxon>
        <taxon>Pezizomycotina</taxon>
        <taxon>Dothideomycetes</taxon>
        <taxon>Dothideomycetidae</taxon>
        <taxon>Dothideales</taxon>
        <taxon>Saccotheciaceae</taxon>
        <taxon>Aureobasidium</taxon>
    </lineage>
</organism>
<evidence type="ECO:0000313" key="2">
    <source>
        <dbReference type="Proteomes" id="UP000745764"/>
    </source>
</evidence>
<gene>
    <name evidence="1" type="ORF">AWRI4620_LOCUS7567</name>
</gene>
<comment type="caution">
    <text evidence="1">The sequence shown here is derived from an EMBL/GenBank/DDBJ whole genome shotgun (WGS) entry which is preliminary data.</text>
</comment>
<evidence type="ECO:0000313" key="1">
    <source>
        <dbReference type="EMBL" id="CAD0113312.1"/>
    </source>
</evidence>
<name>A0A9N8KLX5_9PEZI</name>
<sequence>MRKYFVKLEDNHYLLPGQKGHGYEGWLGTSYAPIDIVLTDPKLLSLVTGATFALGNQTNALLNLASLVAGDANSASAKRDSQPSIFQIPLSTADGKRGGSREFVVAVRDAKTADGSKAFPLGEFAL</sequence>
<accession>A0A9N8KLX5</accession>
<dbReference type="OrthoDB" id="269227at2759"/>
<protein>
    <submittedName>
        <fullName evidence="1">Uncharacterized protein</fullName>
    </submittedName>
</protein>
<dbReference type="EMBL" id="CAINUL010000016">
    <property type="protein sequence ID" value="CAD0113312.1"/>
    <property type="molecule type" value="Genomic_DNA"/>
</dbReference>